<reference evidence="1" key="1">
    <citation type="journal article" date="2023" name="PLoS Negl. Trop. Dis.">
        <title>A genome sequence for Biomphalaria pfeifferi, the major vector snail for the human-infecting parasite Schistosoma mansoni.</title>
        <authorList>
            <person name="Bu L."/>
            <person name="Lu L."/>
            <person name="Laidemitt M.R."/>
            <person name="Zhang S.M."/>
            <person name="Mutuku M."/>
            <person name="Mkoji G."/>
            <person name="Steinauer M."/>
            <person name="Loker E.S."/>
        </authorList>
    </citation>
    <scope>NUCLEOTIDE SEQUENCE</scope>
    <source>
        <strain evidence="1">KasaAsao</strain>
    </source>
</reference>
<dbReference type="AlphaFoldDB" id="A0AAD8BMS8"/>
<comment type="caution">
    <text evidence="1">The sequence shown here is derived from an EMBL/GenBank/DDBJ whole genome shotgun (WGS) entry which is preliminary data.</text>
</comment>
<reference evidence="1" key="2">
    <citation type="submission" date="2023-04" db="EMBL/GenBank/DDBJ databases">
        <authorList>
            <person name="Bu L."/>
            <person name="Lu L."/>
            <person name="Laidemitt M.R."/>
            <person name="Zhang S.M."/>
            <person name="Mutuku M."/>
            <person name="Mkoji G."/>
            <person name="Steinauer M."/>
            <person name="Loker E.S."/>
        </authorList>
    </citation>
    <scope>NUCLEOTIDE SEQUENCE</scope>
    <source>
        <strain evidence="1">KasaAsao</strain>
        <tissue evidence="1">Whole Snail</tissue>
    </source>
</reference>
<sequence>ANVLKQKIKMSCTAESNEPLSLVSRLLAMSKKADRNFYPVPTILPNLKLTGHMPLPELPLNEMQILNQEKEMTSTNVFLKGMHDHKEPSLSNKI</sequence>
<proteinExistence type="predicted"/>
<dbReference type="Proteomes" id="UP001233172">
    <property type="component" value="Unassembled WGS sequence"/>
</dbReference>
<dbReference type="EMBL" id="JASAOG010000054">
    <property type="protein sequence ID" value="KAK0057491.1"/>
    <property type="molecule type" value="Genomic_DNA"/>
</dbReference>
<organism evidence="1 2">
    <name type="scientific">Biomphalaria pfeifferi</name>
    <name type="common">Bloodfluke planorb</name>
    <name type="synonym">Freshwater snail</name>
    <dbReference type="NCBI Taxonomy" id="112525"/>
    <lineage>
        <taxon>Eukaryota</taxon>
        <taxon>Metazoa</taxon>
        <taxon>Spiralia</taxon>
        <taxon>Lophotrochozoa</taxon>
        <taxon>Mollusca</taxon>
        <taxon>Gastropoda</taxon>
        <taxon>Heterobranchia</taxon>
        <taxon>Euthyneura</taxon>
        <taxon>Panpulmonata</taxon>
        <taxon>Hygrophila</taxon>
        <taxon>Lymnaeoidea</taxon>
        <taxon>Planorbidae</taxon>
        <taxon>Biomphalaria</taxon>
    </lineage>
</organism>
<evidence type="ECO:0000313" key="1">
    <source>
        <dbReference type="EMBL" id="KAK0057491.1"/>
    </source>
</evidence>
<gene>
    <name evidence="1" type="ORF">Bpfe_013009</name>
</gene>
<keyword evidence="2" id="KW-1185">Reference proteome</keyword>
<accession>A0AAD8BMS8</accession>
<protein>
    <submittedName>
        <fullName evidence="1">Zinc finger protein 271-like isoform X1</fullName>
    </submittedName>
</protein>
<name>A0AAD8BMS8_BIOPF</name>
<feature type="non-terminal residue" evidence="1">
    <location>
        <position position="1"/>
    </location>
</feature>
<evidence type="ECO:0000313" key="2">
    <source>
        <dbReference type="Proteomes" id="UP001233172"/>
    </source>
</evidence>
<feature type="non-terminal residue" evidence="1">
    <location>
        <position position="94"/>
    </location>
</feature>